<evidence type="ECO:0000256" key="6">
    <source>
        <dbReference type="ARBA" id="ARBA00038255"/>
    </source>
</evidence>
<evidence type="ECO:0000313" key="10">
    <source>
        <dbReference type="RefSeq" id="XP_052122332.1"/>
    </source>
</evidence>
<dbReference type="InterPro" id="IPR001680">
    <property type="entry name" value="WD40_rpt"/>
</dbReference>
<dbReference type="InterPro" id="IPR015943">
    <property type="entry name" value="WD40/YVTN_repeat-like_dom_sf"/>
</dbReference>
<evidence type="ECO:0000256" key="3">
    <source>
        <dbReference type="ARBA" id="ARBA00022574"/>
    </source>
</evidence>
<dbReference type="OrthoDB" id="5594999at2759"/>
<dbReference type="KEGG" id="foc:113213494"/>
<dbReference type="GO" id="GO:0030488">
    <property type="term" value="P:tRNA methylation"/>
    <property type="evidence" value="ECO:0007669"/>
    <property type="project" value="TreeGrafter"/>
</dbReference>
<dbReference type="AlphaFoldDB" id="A0A9C6U292"/>
<dbReference type="SMART" id="SM00320">
    <property type="entry name" value="WD40"/>
    <property type="match status" value="9"/>
</dbReference>
<reference evidence="10" key="1">
    <citation type="submission" date="2025-08" db="UniProtKB">
        <authorList>
            <consortium name="RefSeq"/>
        </authorList>
    </citation>
    <scope>IDENTIFICATION</scope>
    <source>
        <tissue evidence="10">Whole organism</tissue>
    </source>
</reference>
<comment type="subcellular location">
    <subcellularLocation>
        <location evidence="1">Cytoplasm</location>
    </subcellularLocation>
</comment>
<dbReference type="RefSeq" id="XP_052122332.1">
    <property type="nucleotide sequence ID" value="XM_052266372.1"/>
</dbReference>
<evidence type="ECO:0000256" key="5">
    <source>
        <dbReference type="ARBA" id="ARBA00022737"/>
    </source>
</evidence>
<evidence type="ECO:0000256" key="8">
    <source>
        <dbReference type="PROSITE-ProRule" id="PRU00221"/>
    </source>
</evidence>
<dbReference type="SUPFAM" id="SSF50978">
    <property type="entry name" value="WD40 repeat-like"/>
    <property type="match status" value="3"/>
</dbReference>
<dbReference type="Proteomes" id="UP000504606">
    <property type="component" value="Unplaced"/>
</dbReference>
<evidence type="ECO:0000256" key="2">
    <source>
        <dbReference type="ARBA" id="ARBA00022490"/>
    </source>
</evidence>
<organism evidence="9 10">
    <name type="scientific">Frankliniella occidentalis</name>
    <name type="common">Western flower thrips</name>
    <name type="synonym">Euthrips occidentalis</name>
    <dbReference type="NCBI Taxonomy" id="133901"/>
    <lineage>
        <taxon>Eukaryota</taxon>
        <taxon>Metazoa</taxon>
        <taxon>Ecdysozoa</taxon>
        <taxon>Arthropoda</taxon>
        <taxon>Hexapoda</taxon>
        <taxon>Insecta</taxon>
        <taxon>Pterygota</taxon>
        <taxon>Neoptera</taxon>
        <taxon>Paraneoptera</taxon>
        <taxon>Thysanoptera</taxon>
        <taxon>Terebrantia</taxon>
        <taxon>Thripoidea</taxon>
        <taxon>Thripidae</taxon>
        <taxon>Frankliniella</taxon>
    </lineage>
</organism>
<keyword evidence="5" id="KW-0677">Repeat</keyword>
<dbReference type="PANTHER" id="PTHR14344">
    <property type="entry name" value="WD REPEAT PROTEIN"/>
    <property type="match status" value="1"/>
</dbReference>
<comment type="similarity">
    <text evidence="6">Belongs to the WD repeat WDR6 family.</text>
</comment>
<dbReference type="GO" id="GO:0005737">
    <property type="term" value="C:cytoplasm"/>
    <property type="evidence" value="ECO:0007669"/>
    <property type="project" value="UniProtKB-SubCell"/>
</dbReference>
<dbReference type="InterPro" id="IPR036322">
    <property type="entry name" value="WD40_repeat_dom_sf"/>
</dbReference>
<protein>
    <recommendedName>
        <fullName evidence="7">tRNA (34-2'-O)-methyltransferase regulator WDR6</fullName>
    </recommendedName>
</protein>
<gene>
    <name evidence="10" type="primary">LOC113213494</name>
</gene>
<evidence type="ECO:0000256" key="7">
    <source>
        <dbReference type="ARBA" id="ARBA00040154"/>
    </source>
</evidence>
<keyword evidence="3 8" id="KW-0853">WD repeat</keyword>
<dbReference type="PANTHER" id="PTHR14344:SF3">
    <property type="entry name" value="WD REPEAT-CONTAINING PROTEIN 6"/>
    <property type="match status" value="1"/>
</dbReference>
<dbReference type="PROSITE" id="PS50082">
    <property type="entry name" value="WD_REPEATS_2"/>
    <property type="match status" value="1"/>
</dbReference>
<keyword evidence="9" id="KW-1185">Reference proteome</keyword>
<dbReference type="GeneID" id="113213494"/>
<dbReference type="InterPro" id="IPR051973">
    <property type="entry name" value="tRNA_Anticodon_Mtase-Reg"/>
</dbReference>
<evidence type="ECO:0000256" key="1">
    <source>
        <dbReference type="ARBA" id="ARBA00004496"/>
    </source>
</evidence>
<proteinExistence type="inferred from homology"/>
<feature type="repeat" description="WD" evidence="8">
    <location>
        <begin position="188"/>
        <end position="221"/>
    </location>
</feature>
<evidence type="ECO:0000256" key="4">
    <source>
        <dbReference type="ARBA" id="ARBA00022694"/>
    </source>
</evidence>
<dbReference type="Pfam" id="PF00400">
    <property type="entry name" value="WD40"/>
    <property type="match status" value="2"/>
</dbReference>
<evidence type="ECO:0000313" key="9">
    <source>
        <dbReference type="Proteomes" id="UP000504606"/>
    </source>
</evidence>
<name>A0A9C6U292_FRAOC</name>
<accession>A0A9C6U292</accession>
<keyword evidence="4" id="KW-0819">tRNA processing</keyword>
<dbReference type="PROSITE" id="PS50294">
    <property type="entry name" value="WD_REPEATS_REGION"/>
    <property type="match status" value="1"/>
</dbReference>
<dbReference type="Gene3D" id="2.130.10.10">
    <property type="entry name" value="YVTN repeat-like/Quinoprotein amine dehydrogenase"/>
    <property type="match status" value="5"/>
</dbReference>
<sequence>MDVASVRNAFLSTDVVCVKCFRSFVFSGVGGYLKIFDLTSTRCVKELEVFRGHKIYGIIPNEEDYILIYGSKSVKIFTFSSVQDDVLLTCIANITLEDWILAAHWISSATQVVLVTAHNVTWLWSWKVIGGLNLKRSDCHEKCILYSATICGNDWSSCVVFGGTVFREIVIWLPGDCIEGDQPVLHRLEGHDGVIFSLTWDWSSSSLCSTSDDRSIRLWTITLSEKYDWKSSSVTCSQIFYGHSARVWRSIIILDYIVSVGEDCQVCVWSRKGKLLQTLERSSSGCQWSLDFSTEHQLLVTGAGDGSIQLLPLSFNSTTPTILPVCYQNGLVESIKSHPRKLVLLSIGRIVTVTEDGTVLSGYPTIPNSWSILCKDERFSNYCLLSVAPNRRKFSLASLKGLILIKQGFITDLEHWTLEQQVENGKIWSLLWLSNDKILVCGDQGRLSIWQLPEEPGLNLMCVGRFLLPRSRERWPTCATVVCRDGKTFLLCGDRCGSLHLFHLQIPTSKEHLPADYSLSRLHGKLGSTSILEVGCLILSTGRDGVIRSISIDSKLVRMSVMSNDKMILDWVCAILPISSSLEHLLLLGFKETNMIIWSLKERRTIFQIDCGGGHRSWDCVISNSNQLEIVFVREKNIFYSLQSLDTLMKPTLQHGISSREMNCASVLYNHSASILLGGEDGSVYLCDFLDNLSGLKKKITLTSHISSVRCVCVHNKFFFTAGGRAQLKAWCVEEGFEKENSCVELASHMLKGERSSRSPPSIDPEMRYMTLCTVPSCDDDPVLYIVSGCSDGALRWMTFDSTEKTFKVLGESMFHSKCVLKVLTVSLGKRSILISTATDGRIALWNVAPEMFNRPDMMEEPILSYQCHQSGVNSIQATVRSLREETILILASGGDDNSVVLSALNVKQNDAFVFSKWCSSSAHAAQVTGVWLFGQLLISTSIDQRLTFWCWSLHQTESSELKCKFLCQTISSVPDIQDIQVWKKGNLLCVCVVGKGVQIFTIPIDKNDNPVMRTL</sequence>
<keyword evidence="2" id="KW-0963">Cytoplasm</keyword>